<sequence length="367" mass="42808">MFFVFGFRCHQCVNLLIFEKTLFQISVQKVTTLAFSVHDGKVKSVDELNQVQKREALADVPPLLNYMSYLLHFQTVLTGPICFYSDYMDWIDGRNIYDDTKKIEVSWYAVGSKLLKCLIFGSLVVIGRDLRHPEIIASEESLQLPILKWWFLFYIVIGFQRIQYYFAWLLADAVCNISGLGFNGYDAQGVPRWGLVSNVIPYKVEMALSFKDTLDSWNISTTNWLRRISYDRTPENMRIVATYLLSALWHGFFLGYYITFLTGALFTVAARSVRRCLRHRFQGSTVSRRFYDFLTFITTKIALAYVTFPFVTMHLNPGLMIYRRLYFFMHLLSLFAIIILPVILPPEKRSSKSFTKKTEVLEEKKLE</sequence>
<keyword evidence="5 7" id="KW-0472">Membrane</keyword>
<comment type="caution">
    <text evidence="8">The sequence shown here is derived from an EMBL/GenBank/DDBJ whole genome shotgun (WGS) entry which is preliminary data.</text>
</comment>
<dbReference type="AlphaFoldDB" id="A0ABD6EIH7"/>
<feature type="transmembrane region" description="Helical" evidence="7">
    <location>
        <begin position="290"/>
        <end position="313"/>
    </location>
</feature>
<evidence type="ECO:0000313" key="9">
    <source>
        <dbReference type="Proteomes" id="UP001608902"/>
    </source>
</evidence>
<dbReference type="PANTHER" id="PTHR13906:SF4">
    <property type="entry name" value="LYSOPHOSPHOLIPID ACYLTRANSFERASE 6"/>
    <property type="match status" value="1"/>
</dbReference>
<evidence type="ECO:0000256" key="1">
    <source>
        <dbReference type="ARBA" id="ARBA00004141"/>
    </source>
</evidence>
<evidence type="ECO:0000256" key="6">
    <source>
        <dbReference type="ARBA" id="ARBA00023315"/>
    </source>
</evidence>
<evidence type="ECO:0000313" key="8">
    <source>
        <dbReference type="EMBL" id="MFH4979698.1"/>
    </source>
</evidence>
<gene>
    <name evidence="8" type="ORF">AB6A40_006407</name>
</gene>
<keyword evidence="9" id="KW-1185">Reference proteome</keyword>
<dbReference type="InterPro" id="IPR049941">
    <property type="entry name" value="LPLAT_7/PORCN-like"/>
</dbReference>
<dbReference type="InterPro" id="IPR004299">
    <property type="entry name" value="MBOAT_fam"/>
</dbReference>
<reference evidence="8 9" key="1">
    <citation type="submission" date="2024-08" db="EMBL/GenBank/DDBJ databases">
        <title>Gnathostoma spinigerum genome.</title>
        <authorList>
            <person name="Gonzalez-Bertolin B."/>
            <person name="Monzon S."/>
            <person name="Zaballos A."/>
            <person name="Jimenez P."/>
            <person name="Dekumyoy P."/>
            <person name="Varona S."/>
            <person name="Cuesta I."/>
            <person name="Sumanam S."/>
            <person name="Adisakwattana P."/>
            <person name="Gasser R.B."/>
            <person name="Hernandez-Gonzalez A."/>
            <person name="Young N.D."/>
            <person name="Perteguer M.J."/>
        </authorList>
    </citation>
    <scope>NUCLEOTIDE SEQUENCE [LARGE SCALE GENOMIC DNA]</scope>
    <source>
        <strain evidence="8">AL3</strain>
        <tissue evidence="8">Liver</tissue>
    </source>
</reference>
<proteinExistence type="predicted"/>
<keyword evidence="2" id="KW-0808">Transferase</keyword>
<accession>A0ABD6EIH7</accession>
<evidence type="ECO:0000256" key="3">
    <source>
        <dbReference type="ARBA" id="ARBA00022692"/>
    </source>
</evidence>
<evidence type="ECO:0000256" key="5">
    <source>
        <dbReference type="ARBA" id="ARBA00023136"/>
    </source>
</evidence>
<feature type="transmembrane region" description="Helical" evidence="7">
    <location>
        <begin position="247"/>
        <end position="269"/>
    </location>
</feature>
<comment type="subcellular location">
    <subcellularLocation>
        <location evidence="1">Membrane</location>
        <topology evidence="1">Multi-pass membrane protein</topology>
    </subcellularLocation>
</comment>
<evidence type="ECO:0000256" key="4">
    <source>
        <dbReference type="ARBA" id="ARBA00022989"/>
    </source>
</evidence>
<evidence type="ECO:0000256" key="2">
    <source>
        <dbReference type="ARBA" id="ARBA00022679"/>
    </source>
</evidence>
<organism evidence="8 9">
    <name type="scientific">Gnathostoma spinigerum</name>
    <dbReference type="NCBI Taxonomy" id="75299"/>
    <lineage>
        <taxon>Eukaryota</taxon>
        <taxon>Metazoa</taxon>
        <taxon>Ecdysozoa</taxon>
        <taxon>Nematoda</taxon>
        <taxon>Chromadorea</taxon>
        <taxon>Rhabditida</taxon>
        <taxon>Spirurina</taxon>
        <taxon>Gnathostomatomorpha</taxon>
        <taxon>Gnathostomatoidea</taxon>
        <taxon>Gnathostomatidae</taxon>
        <taxon>Gnathostoma</taxon>
    </lineage>
</organism>
<dbReference type="PANTHER" id="PTHR13906">
    <property type="entry name" value="PORCUPINE"/>
    <property type="match status" value="1"/>
</dbReference>
<dbReference type="GO" id="GO:0016020">
    <property type="term" value="C:membrane"/>
    <property type="evidence" value="ECO:0007669"/>
    <property type="project" value="UniProtKB-SubCell"/>
</dbReference>
<keyword evidence="4 7" id="KW-1133">Transmembrane helix</keyword>
<evidence type="ECO:0000256" key="7">
    <source>
        <dbReference type="SAM" id="Phobius"/>
    </source>
</evidence>
<keyword evidence="6" id="KW-0012">Acyltransferase</keyword>
<protein>
    <submittedName>
        <fullName evidence="8">Uncharacterized protein</fullName>
    </submittedName>
</protein>
<dbReference type="EMBL" id="JBGFUD010004536">
    <property type="protein sequence ID" value="MFH4979698.1"/>
    <property type="molecule type" value="Genomic_DNA"/>
</dbReference>
<name>A0ABD6EIH7_9BILA</name>
<feature type="transmembrane region" description="Helical" evidence="7">
    <location>
        <begin position="325"/>
        <end position="344"/>
    </location>
</feature>
<dbReference type="Pfam" id="PF03062">
    <property type="entry name" value="MBOAT"/>
    <property type="match status" value="1"/>
</dbReference>
<dbReference type="Proteomes" id="UP001608902">
    <property type="component" value="Unassembled WGS sequence"/>
</dbReference>
<keyword evidence="3 7" id="KW-0812">Transmembrane</keyword>
<dbReference type="GO" id="GO:0016746">
    <property type="term" value="F:acyltransferase activity"/>
    <property type="evidence" value="ECO:0007669"/>
    <property type="project" value="UniProtKB-KW"/>
</dbReference>